<evidence type="ECO:0000313" key="3">
    <source>
        <dbReference type="EMBL" id="KTB36062.1"/>
    </source>
</evidence>
<dbReference type="Pfam" id="PF14027">
    <property type="entry name" value="Questin_oxidase"/>
    <property type="match status" value="1"/>
</dbReference>
<keyword evidence="1" id="KW-0560">Oxidoreductase</keyword>
<evidence type="ECO:0000256" key="1">
    <source>
        <dbReference type="ARBA" id="ARBA00023002"/>
    </source>
</evidence>
<sequence>MTTITSKLQPKFFDLWPAPSPPPFPTSPSKLAGSTPEATQKLRKLLKLNHDNWHIFYDDVGRHDHMTHHLLALWSLGADAQILQAGYDLHVELQRPLGGEQAERITQENFLDHLGDRTYYKAYMDFFTDVVHEKGAVSALEEYVFTTKMNFGSTNKEGKHPEMLNRFISGVLHAIIHMGYGAEFGVPGMSVEGLAQIAVNPASNGTLVPRSLFTESNGINGSHQTHDTHGFTVLARILKDQRFEVKFGSFMTIYQEVMASCGDACVEYAKDWLSDQHPSPDLVQQKIQELEWMLTMMCVVPGFEEGKEYNADFIAMHFVTSSIFLQSLVPSLSPRSQALLLRTFFSACIAWWTMLGRPELDLETFFTKTTASPSFEGRIPSPSEFALASSSHPAVTINPNPWLHIIQQAIVHPDDHVSKFQRAMYHYAARHGSTHPGYFANTELPGADKIDGTLFVRGAALAAQRLAKEVDELPKEMTFWDRRTFHRGITENVY</sequence>
<evidence type="ECO:0000313" key="4">
    <source>
        <dbReference type="Proteomes" id="UP000054988"/>
    </source>
</evidence>
<evidence type="ECO:0008006" key="5">
    <source>
        <dbReference type="Google" id="ProtNLM"/>
    </source>
</evidence>
<gene>
    <name evidence="3" type="ORF">WG66_11378</name>
</gene>
<evidence type="ECO:0000256" key="2">
    <source>
        <dbReference type="SAM" id="MobiDB-lite"/>
    </source>
</evidence>
<accession>A0A0W0FID3</accession>
<dbReference type="Proteomes" id="UP000054988">
    <property type="component" value="Unassembled WGS sequence"/>
</dbReference>
<dbReference type="EMBL" id="LATX01001932">
    <property type="protein sequence ID" value="KTB36062.1"/>
    <property type="molecule type" value="Genomic_DNA"/>
</dbReference>
<name>A0A0W0FID3_MONRR</name>
<reference evidence="3 4" key="1">
    <citation type="submission" date="2015-12" db="EMBL/GenBank/DDBJ databases">
        <title>Draft genome sequence of Moniliophthora roreri, the causal agent of frosty pod rot of cacao.</title>
        <authorList>
            <person name="Aime M.C."/>
            <person name="Diaz-Valderrama J.R."/>
            <person name="Kijpornyongpan T."/>
            <person name="Phillips-Mora W."/>
        </authorList>
    </citation>
    <scope>NUCLEOTIDE SEQUENCE [LARGE SCALE GENOMIC DNA]</scope>
    <source>
        <strain evidence="3 4">MCA 2952</strain>
    </source>
</reference>
<organism evidence="3 4">
    <name type="scientific">Moniliophthora roreri</name>
    <name type="common">Frosty pod rot fungus</name>
    <name type="synonym">Monilia roreri</name>
    <dbReference type="NCBI Taxonomy" id="221103"/>
    <lineage>
        <taxon>Eukaryota</taxon>
        <taxon>Fungi</taxon>
        <taxon>Dikarya</taxon>
        <taxon>Basidiomycota</taxon>
        <taxon>Agaricomycotina</taxon>
        <taxon>Agaricomycetes</taxon>
        <taxon>Agaricomycetidae</taxon>
        <taxon>Agaricales</taxon>
        <taxon>Marasmiineae</taxon>
        <taxon>Marasmiaceae</taxon>
        <taxon>Moniliophthora</taxon>
    </lineage>
</organism>
<dbReference type="AlphaFoldDB" id="A0A0W0FID3"/>
<dbReference type="PANTHER" id="PTHR35870:SF1">
    <property type="entry name" value="PROTEIN, PUTATIVE (AFU_ORTHOLOGUE AFUA_5G03330)-RELATED"/>
    <property type="match status" value="1"/>
</dbReference>
<dbReference type="InterPro" id="IPR025337">
    <property type="entry name" value="Questin_oxidase-like"/>
</dbReference>
<proteinExistence type="predicted"/>
<dbReference type="GO" id="GO:0016491">
    <property type="term" value="F:oxidoreductase activity"/>
    <property type="evidence" value="ECO:0007669"/>
    <property type="project" value="UniProtKB-KW"/>
</dbReference>
<dbReference type="PANTHER" id="PTHR35870">
    <property type="entry name" value="PROTEIN, PUTATIVE (AFU_ORTHOLOGUE AFUA_5G03330)-RELATED"/>
    <property type="match status" value="1"/>
</dbReference>
<protein>
    <recommendedName>
        <fullName evidence="5">Oxidoreductase AflY</fullName>
    </recommendedName>
</protein>
<feature type="region of interest" description="Disordered" evidence="2">
    <location>
        <begin position="17"/>
        <end position="36"/>
    </location>
</feature>
<comment type="caution">
    <text evidence="3">The sequence shown here is derived from an EMBL/GenBank/DDBJ whole genome shotgun (WGS) entry which is preliminary data.</text>
</comment>
<dbReference type="eggNOG" id="ENOG502S69W">
    <property type="taxonomic scope" value="Eukaryota"/>
</dbReference>